<name>A0AAN9AUA9_9CAEN</name>
<keyword evidence="1 3" id="KW-0863">Zinc-finger</keyword>
<evidence type="ECO:0000256" key="1">
    <source>
        <dbReference type="ARBA" id="ARBA00022771"/>
    </source>
</evidence>
<feature type="region of interest" description="Disordered" evidence="4">
    <location>
        <begin position="1"/>
        <end position="22"/>
    </location>
</feature>
<dbReference type="Gene3D" id="3.30.40.10">
    <property type="entry name" value="Zinc/RING finger domain, C3HC4 (zinc finger)"/>
    <property type="match status" value="2"/>
</dbReference>
<dbReference type="Proteomes" id="UP001374579">
    <property type="component" value="Unassembled WGS sequence"/>
</dbReference>
<dbReference type="InterPro" id="IPR013083">
    <property type="entry name" value="Znf_RING/FYVE/PHD"/>
</dbReference>
<feature type="region of interest" description="Disordered" evidence="4">
    <location>
        <begin position="313"/>
        <end position="338"/>
    </location>
</feature>
<evidence type="ECO:0000313" key="6">
    <source>
        <dbReference type="EMBL" id="KAK7093164.1"/>
    </source>
</evidence>
<dbReference type="Pfam" id="PF13639">
    <property type="entry name" value="zf-RING_2"/>
    <property type="match status" value="1"/>
</dbReference>
<dbReference type="SUPFAM" id="SSF57850">
    <property type="entry name" value="RING/U-box"/>
    <property type="match status" value="2"/>
</dbReference>
<feature type="domain" description="RING-type" evidence="5">
    <location>
        <begin position="136"/>
        <end position="178"/>
    </location>
</feature>
<dbReference type="InterPro" id="IPR001841">
    <property type="entry name" value="Znf_RING"/>
</dbReference>
<reference evidence="6 7" key="1">
    <citation type="submission" date="2024-02" db="EMBL/GenBank/DDBJ databases">
        <title>Chromosome-scale genome assembly of the rough periwinkle Littorina saxatilis.</title>
        <authorList>
            <person name="De Jode A."/>
            <person name="Faria R."/>
            <person name="Formenti G."/>
            <person name="Sims Y."/>
            <person name="Smith T.P."/>
            <person name="Tracey A."/>
            <person name="Wood J.M.D."/>
            <person name="Zagrodzka Z.B."/>
            <person name="Johannesson K."/>
            <person name="Butlin R.K."/>
            <person name="Leder E.H."/>
        </authorList>
    </citation>
    <scope>NUCLEOTIDE SEQUENCE [LARGE SCALE GENOMIC DNA]</scope>
    <source>
        <strain evidence="6">Snail1</strain>
        <tissue evidence="6">Muscle</tissue>
    </source>
</reference>
<dbReference type="Pfam" id="PF00612">
    <property type="entry name" value="IQ"/>
    <property type="match status" value="1"/>
</dbReference>
<feature type="domain" description="RING-type" evidence="5">
    <location>
        <begin position="383"/>
        <end position="419"/>
    </location>
</feature>
<dbReference type="EMBL" id="JBAMIC010000021">
    <property type="protein sequence ID" value="KAK7093164.1"/>
    <property type="molecule type" value="Genomic_DNA"/>
</dbReference>
<proteinExistence type="predicted"/>
<feature type="region of interest" description="Disordered" evidence="4">
    <location>
        <begin position="52"/>
        <end position="87"/>
    </location>
</feature>
<dbReference type="SMART" id="SM00184">
    <property type="entry name" value="RING"/>
    <property type="match status" value="2"/>
</dbReference>
<protein>
    <recommendedName>
        <fullName evidence="5">RING-type domain-containing protein</fullName>
    </recommendedName>
</protein>
<keyword evidence="7" id="KW-1185">Reference proteome</keyword>
<keyword evidence="1 3" id="KW-0479">Metal-binding</keyword>
<feature type="compositionally biased region" description="Basic and acidic residues" evidence="4">
    <location>
        <begin position="320"/>
        <end position="330"/>
    </location>
</feature>
<dbReference type="PROSITE" id="PS50089">
    <property type="entry name" value="ZF_RING_2"/>
    <property type="match status" value="2"/>
</dbReference>
<keyword evidence="2" id="KW-0862">Zinc</keyword>
<dbReference type="PANTHER" id="PTHR14991">
    <property type="entry name" value="RING FINGER PROTEIN 32"/>
    <property type="match status" value="1"/>
</dbReference>
<dbReference type="InterPro" id="IPR000048">
    <property type="entry name" value="IQ_motif_EF-hand-BS"/>
</dbReference>
<dbReference type="PANTHER" id="PTHR14991:SF0">
    <property type="entry name" value="RING FINGER PROTEIN 32"/>
    <property type="match status" value="1"/>
</dbReference>
<evidence type="ECO:0000313" key="7">
    <source>
        <dbReference type="Proteomes" id="UP001374579"/>
    </source>
</evidence>
<feature type="compositionally biased region" description="Basic and acidic residues" evidence="4">
    <location>
        <begin position="364"/>
        <end position="375"/>
    </location>
</feature>
<gene>
    <name evidence="6" type="ORF">V1264_008807</name>
</gene>
<evidence type="ECO:0000256" key="3">
    <source>
        <dbReference type="PROSITE-ProRule" id="PRU00175"/>
    </source>
</evidence>
<dbReference type="InterPro" id="IPR042862">
    <property type="entry name" value="RNF32"/>
</dbReference>
<evidence type="ECO:0000256" key="4">
    <source>
        <dbReference type="SAM" id="MobiDB-lite"/>
    </source>
</evidence>
<organism evidence="6 7">
    <name type="scientific">Littorina saxatilis</name>
    <dbReference type="NCBI Taxonomy" id="31220"/>
    <lineage>
        <taxon>Eukaryota</taxon>
        <taxon>Metazoa</taxon>
        <taxon>Spiralia</taxon>
        <taxon>Lophotrochozoa</taxon>
        <taxon>Mollusca</taxon>
        <taxon>Gastropoda</taxon>
        <taxon>Caenogastropoda</taxon>
        <taxon>Littorinimorpha</taxon>
        <taxon>Littorinoidea</taxon>
        <taxon>Littorinidae</taxon>
        <taxon>Littorina</taxon>
    </lineage>
</organism>
<dbReference type="PROSITE" id="PS50096">
    <property type="entry name" value="IQ"/>
    <property type="match status" value="1"/>
</dbReference>
<feature type="compositionally biased region" description="Polar residues" evidence="4">
    <location>
        <begin position="9"/>
        <end position="22"/>
    </location>
</feature>
<accession>A0AAN9AUA9</accession>
<dbReference type="CDD" id="cd16677">
    <property type="entry name" value="RING-H2_RNF32_rpt1"/>
    <property type="match status" value="1"/>
</dbReference>
<sequence length="429" mass="48401">MDRRRTNVPYVQQNKLPHQQPTESATTMNAAALQDHWIRTLGLSNIGPRQVGLGPAARAKQKKVARPVIDTGRSKSKPKPSNKPVEKEYVLDEKLPPLTLAQKLGLVDAPGQHLSEAEWTNAKAKSNARDDSKEPCVICKEDFGLQQQVLLSCSHVFHRACLQAFERYTGKKTCPMCRREQYQTRVIHEGAKEFKLKSVIRIQAAWRGYVVRSWYKKLRQAVPPKDPKLRKKFFIDKLEGITDRMIKSCDFDVNSFLHEIDNSLERSRDIFRHFDAIHRVITEDDWDVIQLKAVERANQECPICLTGLCSEVDKSPPTSSRDRGAGESKGKPLSSPTTAVASLNLTKSQAARQKAGLGKGNKANSKEEGEKEMKKLPKKAAKPRKTVLLSCTHVFHETCLLTLEELAMGDIRNSCPICRAIYQKRVIVM</sequence>
<evidence type="ECO:0000259" key="5">
    <source>
        <dbReference type="PROSITE" id="PS50089"/>
    </source>
</evidence>
<dbReference type="AlphaFoldDB" id="A0AAN9AUA9"/>
<dbReference type="GO" id="GO:0008270">
    <property type="term" value="F:zinc ion binding"/>
    <property type="evidence" value="ECO:0007669"/>
    <property type="project" value="UniProtKB-KW"/>
</dbReference>
<feature type="region of interest" description="Disordered" evidence="4">
    <location>
        <begin position="351"/>
        <end position="379"/>
    </location>
</feature>
<evidence type="ECO:0000256" key="2">
    <source>
        <dbReference type="ARBA" id="ARBA00022833"/>
    </source>
</evidence>
<comment type="caution">
    <text evidence="6">The sequence shown here is derived from an EMBL/GenBank/DDBJ whole genome shotgun (WGS) entry which is preliminary data.</text>
</comment>